<name>A0A2T0VVP7_9RHOB</name>
<reference evidence="1 2" key="1">
    <citation type="submission" date="2018-03" db="EMBL/GenBank/DDBJ databases">
        <title>Genomic Encyclopedia of Archaeal and Bacterial Type Strains, Phase II (KMG-II): from individual species to whole genera.</title>
        <authorList>
            <person name="Goeker M."/>
        </authorList>
    </citation>
    <scope>NUCLEOTIDE SEQUENCE [LARGE SCALE GENOMIC DNA]</scope>
    <source>
        <strain evidence="1 2">DSM 101533</strain>
    </source>
</reference>
<protein>
    <submittedName>
        <fullName evidence="1">Uncharacterized protein</fullName>
    </submittedName>
</protein>
<gene>
    <name evidence="1" type="ORF">CLV80_11122</name>
</gene>
<dbReference type="AlphaFoldDB" id="A0A2T0VVP7"/>
<comment type="caution">
    <text evidence="1">The sequence shown here is derived from an EMBL/GenBank/DDBJ whole genome shotgun (WGS) entry which is preliminary data.</text>
</comment>
<evidence type="ECO:0000313" key="2">
    <source>
        <dbReference type="Proteomes" id="UP000238007"/>
    </source>
</evidence>
<dbReference type="EMBL" id="PVTP01000011">
    <property type="protein sequence ID" value="PRY75671.1"/>
    <property type="molecule type" value="Genomic_DNA"/>
</dbReference>
<organism evidence="1 2">
    <name type="scientific">Yoonia maritima</name>
    <dbReference type="NCBI Taxonomy" id="1435347"/>
    <lineage>
        <taxon>Bacteria</taxon>
        <taxon>Pseudomonadati</taxon>
        <taxon>Pseudomonadota</taxon>
        <taxon>Alphaproteobacteria</taxon>
        <taxon>Rhodobacterales</taxon>
        <taxon>Paracoccaceae</taxon>
        <taxon>Yoonia</taxon>
    </lineage>
</organism>
<proteinExistence type="predicted"/>
<sequence>MENDNTPNLLILFPKPSTKAGEVAGKEVWSVIYYSWRRKWDFVNIAVAKVGKESVYAKAVAQIHAPDIFVCDHFGGGAVHQNCSIV</sequence>
<keyword evidence="2" id="KW-1185">Reference proteome</keyword>
<dbReference type="Proteomes" id="UP000238007">
    <property type="component" value="Unassembled WGS sequence"/>
</dbReference>
<accession>A0A2T0VVP7</accession>
<evidence type="ECO:0000313" key="1">
    <source>
        <dbReference type="EMBL" id="PRY75671.1"/>
    </source>
</evidence>